<dbReference type="Proteomes" id="UP000184287">
    <property type="component" value="Unassembled WGS sequence"/>
</dbReference>
<feature type="transmembrane region" description="Helical" evidence="1">
    <location>
        <begin position="81"/>
        <end position="102"/>
    </location>
</feature>
<dbReference type="STRING" id="288992.SAMN04488522_105460"/>
<accession>A0A1M5JPN9</accession>
<evidence type="ECO:0000256" key="1">
    <source>
        <dbReference type="SAM" id="Phobius"/>
    </source>
</evidence>
<dbReference type="OrthoDB" id="795833at2"/>
<dbReference type="EMBL" id="FQUQ01000005">
    <property type="protein sequence ID" value="SHG42501.1"/>
    <property type="molecule type" value="Genomic_DNA"/>
</dbReference>
<reference evidence="3" key="1">
    <citation type="submission" date="2016-11" db="EMBL/GenBank/DDBJ databases">
        <authorList>
            <person name="Varghese N."/>
            <person name="Submissions S."/>
        </authorList>
    </citation>
    <scope>NUCLEOTIDE SEQUENCE [LARGE SCALE GENOMIC DNA]</scope>
    <source>
        <strain evidence="3">DSM 16990</strain>
    </source>
</reference>
<proteinExistence type="predicted"/>
<keyword evidence="1" id="KW-1133">Transmembrane helix</keyword>
<dbReference type="RefSeq" id="WP_073235211.1">
    <property type="nucleotide sequence ID" value="NZ_FQUQ01000005.1"/>
</dbReference>
<evidence type="ECO:0000313" key="3">
    <source>
        <dbReference type="Proteomes" id="UP000184287"/>
    </source>
</evidence>
<sequence length="139" mass="16427">MKFKYKIKETLSLRADVLEEKISIYLRKNSYRIVERGSGYIIFVEDEFSDRRKSRYDFNTRIGEGKFVFSNSVDHETYVELIYLTSLSYFAFLVILVCAFGIYTNDIIMPVVFSFALMIPILHKILYLNGHVFKEIMEC</sequence>
<gene>
    <name evidence="2" type="ORF">SAMN04488522_105460</name>
</gene>
<dbReference type="AlphaFoldDB" id="A0A1M5JPN9"/>
<protein>
    <submittedName>
        <fullName evidence="2">Uncharacterized protein</fullName>
    </submittedName>
</protein>
<keyword evidence="3" id="KW-1185">Reference proteome</keyword>
<organism evidence="2 3">
    <name type="scientific">Pedobacter caeni</name>
    <dbReference type="NCBI Taxonomy" id="288992"/>
    <lineage>
        <taxon>Bacteria</taxon>
        <taxon>Pseudomonadati</taxon>
        <taxon>Bacteroidota</taxon>
        <taxon>Sphingobacteriia</taxon>
        <taxon>Sphingobacteriales</taxon>
        <taxon>Sphingobacteriaceae</taxon>
        <taxon>Pedobacter</taxon>
    </lineage>
</organism>
<feature type="transmembrane region" description="Helical" evidence="1">
    <location>
        <begin position="108"/>
        <end position="127"/>
    </location>
</feature>
<keyword evidence="1" id="KW-0472">Membrane</keyword>
<keyword evidence="1" id="KW-0812">Transmembrane</keyword>
<evidence type="ECO:0000313" key="2">
    <source>
        <dbReference type="EMBL" id="SHG42501.1"/>
    </source>
</evidence>
<name>A0A1M5JPN9_9SPHI</name>